<dbReference type="EMBL" id="MN988539">
    <property type="protein sequence ID" value="QIG74619.1"/>
    <property type="molecule type" value="Genomic_DNA"/>
</dbReference>
<protein>
    <submittedName>
        <fullName evidence="1">Uncharacterized protein</fullName>
    </submittedName>
</protein>
<sequence>MAEVTKSDLTVAQLGIKSLAAIMQKKNVVERGTPQLVTLYNFLSSARGLDKGISDMEARLVYRIMALPRRIADLKEEFGCQIDKLRKIDPTGKPYVRYYLVLPKDGDMGEEAHG</sequence>
<proteinExistence type="predicted"/>
<accession>A0A7S5UZ55</accession>
<reference evidence="1" key="1">
    <citation type="submission" date="2020-01" db="EMBL/GenBank/DDBJ databases">
        <title>Patterns of diversity and host range of bacteriophage communities associated with bean-nodulatin bacteria.</title>
        <authorList>
            <person name="Vann Cauwenberghe J."/>
            <person name="Santamaria R.I."/>
            <person name="Bustos P."/>
            <person name="Juarez S."/>
            <person name="Gonzalez V."/>
        </authorList>
    </citation>
    <scope>NUCLEOTIDE SEQUENCE</scope>
</reference>
<keyword evidence="2" id="KW-1185">Reference proteome</keyword>
<organism evidence="1 2">
    <name type="scientific">Rhizobium phage RHph_I20</name>
    <dbReference type="NCBI Taxonomy" id="2509730"/>
    <lineage>
        <taxon>Viruses</taxon>
        <taxon>Duplodnaviria</taxon>
        <taxon>Heunggongvirae</taxon>
        <taxon>Uroviricota</taxon>
        <taxon>Caudoviricetes</taxon>
        <taxon>Autographivirales</taxon>
        <taxon>Autographivirales incertae sedis</taxon>
        <taxon>Morelosvirus</taxon>
        <taxon>Morelosvirus RHphI20</taxon>
    </lineage>
</organism>
<dbReference type="Proteomes" id="UP000623593">
    <property type="component" value="Segment"/>
</dbReference>
<name>A0A7S5UZ55_9CAUD</name>
<evidence type="ECO:0000313" key="2">
    <source>
        <dbReference type="Proteomes" id="UP000623593"/>
    </source>
</evidence>
<gene>
    <name evidence="1" type="ORF">EVC11_037</name>
</gene>
<evidence type="ECO:0000313" key="1">
    <source>
        <dbReference type="EMBL" id="QIG74619.1"/>
    </source>
</evidence>